<gene>
    <name evidence="1" type="ORF">SAMN05421748_11925</name>
</gene>
<evidence type="ECO:0000313" key="1">
    <source>
        <dbReference type="EMBL" id="SNY58176.1"/>
    </source>
</evidence>
<organism evidence="1 2">
    <name type="scientific">Paractinoplanes atraurantiacus</name>
    <dbReference type="NCBI Taxonomy" id="1036182"/>
    <lineage>
        <taxon>Bacteria</taxon>
        <taxon>Bacillati</taxon>
        <taxon>Actinomycetota</taxon>
        <taxon>Actinomycetes</taxon>
        <taxon>Micromonosporales</taxon>
        <taxon>Micromonosporaceae</taxon>
        <taxon>Paractinoplanes</taxon>
    </lineage>
</organism>
<protein>
    <recommendedName>
        <fullName evidence="3">SnoaL-like domain-containing protein</fullName>
    </recommendedName>
</protein>
<accession>A0A285JFL2</accession>
<evidence type="ECO:0000313" key="2">
    <source>
        <dbReference type="Proteomes" id="UP000219612"/>
    </source>
</evidence>
<dbReference type="RefSeq" id="WP_097325250.1">
    <property type="nucleotide sequence ID" value="NZ_OBDY01000019.1"/>
</dbReference>
<dbReference type="EMBL" id="OBDY01000019">
    <property type="protein sequence ID" value="SNY58176.1"/>
    <property type="molecule type" value="Genomic_DNA"/>
</dbReference>
<dbReference type="OrthoDB" id="3295855at2"/>
<sequence>MLLFCLGGTVIGIPAVWALRQTVEASRGASSPDAAVNSYLMALGYNAEEGLLPILLDDEQQHLLAAWRSYRSAMDSTIPPPAKLDFGSVTVGPIDNDRADVIVHVSAIWWHANGTALSYRSEEHPWRFVTRKDGGWQVAEVSAPRWCGDYVRLDACA</sequence>
<dbReference type="AlphaFoldDB" id="A0A285JFL2"/>
<name>A0A285JFL2_9ACTN</name>
<reference evidence="1 2" key="1">
    <citation type="submission" date="2017-09" db="EMBL/GenBank/DDBJ databases">
        <authorList>
            <person name="Ehlers B."/>
            <person name="Leendertz F.H."/>
        </authorList>
    </citation>
    <scope>NUCLEOTIDE SEQUENCE [LARGE SCALE GENOMIC DNA]</scope>
    <source>
        <strain evidence="1 2">CGMCC 4.6857</strain>
    </source>
</reference>
<evidence type="ECO:0008006" key="3">
    <source>
        <dbReference type="Google" id="ProtNLM"/>
    </source>
</evidence>
<proteinExistence type="predicted"/>
<keyword evidence="2" id="KW-1185">Reference proteome</keyword>
<dbReference type="Proteomes" id="UP000219612">
    <property type="component" value="Unassembled WGS sequence"/>
</dbReference>